<feature type="domain" description="BPL/LPL catalytic" evidence="6">
    <location>
        <begin position="69"/>
        <end position="266"/>
    </location>
</feature>
<dbReference type="InterPro" id="IPR013196">
    <property type="entry name" value="HTH_11"/>
</dbReference>
<feature type="binding site" evidence="5">
    <location>
        <begin position="92"/>
        <end position="94"/>
    </location>
    <ligand>
        <name>biotin</name>
        <dbReference type="ChEBI" id="CHEBI:57586"/>
    </ligand>
</feature>
<dbReference type="InterPro" id="IPR030855">
    <property type="entry name" value="Bifunct_BirA"/>
</dbReference>
<sequence length="325" mass="35731">MGTKTELLKLFEKNKGTYFSGEELASRLSVSRTAIWKAVNRLREEGYDIYAVPNKGYCLSVHTDILSAEGIAKYLEPVCQELLIEVFPTVSSTNLLLRERATAGAPQGCTILANAQTQGRGRIGRSFYSPSDTGIYLSLLLRPKTYTPEQAVKLTTIAAVAGCEAIEKVSGRQAQIKWVNDIFMDGKKVCGILTEASFGLESGHLDYAVLGVGFNAYAPEGGFPEDIENIAGSVFLTPQNDGKNHLAAEFLNRFMTYYTQIQDNSYTQKYRERSFVLGKKIKVLSPQGAVLATALDVDDQCRLVVRYEDGSTQALSSGEISVRLY</sequence>
<evidence type="ECO:0000256" key="4">
    <source>
        <dbReference type="ARBA" id="ARBA00023267"/>
    </source>
</evidence>
<keyword evidence="5" id="KW-0804">Transcription</keyword>
<keyword evidence="5" id="KW-0678">Repressor</keyword>
<dbReference type="EC" id="6.3.4.15" evidence="5"/>
<dbReference type="InterPro" id="IPR045864">
    <property type="entry name" value="aa-tRNA-synth_II/BPL/LPL"/>
</dbReference>
<dbReference type="GO" id="GO:0005737">
    <property type="term" value="C:cytoplasm"/>
    <property type="evidence" value="ECO:0007669"/>
    <property type="project" value="TreeGrafter"/>
</dbReference>
<dbReference type="HAMAP" id="MF_00978">
    <property type="entry name" value="Bifunct_BirA"/>
    <property type="match status" value="1"/>
</dbReference>
<evidence type="ECO:0000256" key="2">
    <source>
        <dbReference type="ARBA" id="ARBA00022741"/>
    </source>
</evidence>
<organism evidence="7 8">
    <name type="scientific">Candidatus Scybalocola faecigallinarum</name>
    <dbReference type="NCBI Taxonomy" id="2840941"/>
    <lineage>
        <taxon>Bacteria</taxon>
        <taxon>Bacillati</taxon>
        <taxon>Bacillota</taxon>
        <taxon>Clostridia</taxon>
        <taxon>Lachnospirales</taxon>
        <taxon>Lachnospiraceae</taxon>
        <taxon>Lachnospiraceae incertae sedis</taxon>
        <taxon>Candidatus Scybalocola (ex Gilroy et al. 2021)</taxon>
    </lineage>
</organism>
<evidence type="ECO:0000313" key="8">
    <source>
        <dbReference type="Proteomes" id="UP000823927"/>
    </source>
</evidence>
<dbReference type="SUPFAM" id="SSF46785">
    <property type="entry name" value="Winged helix' DNA-binding domain"/>
    <property type="match status" value="1"/>
</dbReference>
<feature type="binding site" evidence="5">
    <location>
        <position position="116"/>
    </location>
    <ligand>
        <name>biotin</name>
        <dbReference type="ChEBI" id="CHEBI:57586"/>
    </ligand>
</feature>
<dbReference type="InterPro" id="IPR004143">
    <property type="entry name" value="BPL_LPL_catalytic"/>
</dbReference>
<comment type="function">
    <text evidence="5">Acts both as a biotin--[acetyl-CoA-carboxylase] ligase and a repressor.</text>
</comment>
<feature type="binding site" evidence="5">
    <location>
        <begin position="120"/>
        <end position="122"/>
    </location>
    <ligand>
        <name>biotin</name>
        <dbReference type="ChEBI" id="CHEBI:57586"/>
    </ligand>
</feature>
<dbReference type="Gene3D" id="3.30.930.10">
    <property type="entry name" value="Bira Bifunctional Protein, Domain 2"/>
    <property type="match status" value="1"/>
</dbReference>
<feature type="binding site" evidence="5">
    <location>
        <position position="188"/>
    </location>
    <ligand>
        <name>biotin</name>
        <dbReference type="ChEBI" id="CHEBI:57586"/>
    </ligand>
</feature>
<dbReference type="GO" id="GO:0016740">
    <property type="term" value="F:transferase activity"/>
    <property type="evidence" value="ECO:0007669"/>
    <property type="project" value="UniProtKB-ARBA"/>
</dbReference>
<dbReference type="GO" id="GO:0009249">
    <property type="term" value="P:protein lipoylation"/>
    <property type="evidence" value="ECO:0007669"/>
    <property type="project" value="UniProtKB-ARBA"/>
</dbReference>
<comment type="similarity">
    <text evidence="5">Belongs to the biotin--protein ligase family.</text>
</comment>
<comment type="catalytic activity">
    <reaction evidence="5">
        <text>biotin + L-lysyl-[protein] + ATP = N(6)-biotinyl-L-lysyl-[protein] + AMP + diphosphate + H(+)</text>
        <dbReference type="Rhea" id="RHEA:11756"/>
        <dbReference type="Rhea" id="RHEA-COMP:9752"/>
        <dbReference type="Rhea" id="RHEA-COMP:10505"/>
        <dbReference type="ChEBI" id="CHEBI:15378"/>
        <dbReference type="ChEBI" id="CHEBI:29969"/>
        <dbReference type="ChEBI" id="CHEBI:30616"/>
        <dbReference type="ChEBI" id="CHEBI:33019"/>
        <dbReference type="ChEBI" id="CHEBI:57586"/>
        <dbReference type="ChEBI" id="CHEBI:83144"/>
        <dbReference type="ChEBI" id="CHEBI:456215"/>
        <dbReference type="EC" id="6.3.4.15"/>
    </reaction>
</comment>
<keyword evidence="5" id="KW-0238">DNA-binding</keyword>
<dbReference type="GO" id="GO:0004077">
    <property type="term" value="F:biotin--[biotin carboxyl-carrier protein] ligase activity"/>
    <property type="evidence" value="ECO:0007669"/>
    <property type="project" value="UniProtKB-UniRule"/>
</dbReference>
<keyword evidence="1 5" id="KW-0436">Ligase</keyword>
<dbReference type="PROSITE" id="PS51733">
    <property type="entry name" value="BPL_LPL_CATALYTIC"/>
    <property type="match status" value="1"/>
</dbReference>
<dbReference type="EMBL" id="DVIT01000056">
    <property type="protein sequence ID" value="HIS48485.1"/>
    <property type="molecule type" value="Genomic_DNA"/>
</dbReference>
<keyword evidence="3 5" id="KW-0067">ATP-binding</keyword>
<dbReference type="InterPro" id="IPR004408">
    <property type="entry name" value="Biotin_CoA_COase_ligase"/>
</dbReference>
<dbReference type="PANTHER" id="PTHR12835:SF5">
    <property type="entry name" value="BIOTIN--PROTEIN LIGASE"/>
    <property type="match status" value="1"/>
</dbReference>
<feature type="DNA-binding region" description="H-T-H motif" evidence="5">
    <location>
        <begin position="21"/>
        <end position="40"/>
    </location>
</feature>
<dbReference type="InterPro" id="IPR036390">
    <property type="entry name" value="WH_DNA-bd_sf"/>
</dbReference>
<evidence type="ECO:0000256" key="5">
    <source>
        <dbReference type="HAMAP-Rule" id="MF_00978"/>
    </source>
</evidence>
<dbReference type="Gene3D" id="2.30.30.100">
    <property type="match status" value="1"/>
</dbReference>
<dbReference type="Pfam" id="PF02237">
    <property type="entry name" value="BPL_C"/>
    <property type="match status" value="1"/>
</dbReference>
<dbReference type="GO" id="GO:0005524">
    <property type="term" value="F:ATP binding"/>
    <property type="evidence" value="ECO:0007669"/>
    <property type="project" value="UniProtKB-UniRule"/>
</dbReference>
<dbReference type="SUPFAM" id="SSF50037">
    <property type="entry name" value="C-terminal domain of transcriptional repressors"/>
    <property type="match status" value="1"/>
</dbReference>
<protein>
    <recommendedName>
        <fullName evidence="5">Bifunctional ligase/repressor BirA</fullName>
    </recommendedName>
    <alternativeName>
        <fullName evidence="5">Biotin--[acetyl-CoA-carboxylase] ligase</fullName>
        <ecNumber evidence="5">6.3.4.15</ecNumber>
    </alternativeName>
    <alternativeName>
        <fullName evidence="5">Biotin--protein ligase</fullName>
    </alternativeName>
    <alternativeName>
        <fullName evidence="5">Biotin-[acetyl-CoA carboxylase] synthetase</fullName>
    </alternativeName>
</protein>
<dbReference type="Proteomes" id="UP000823927">
    <property type="component" value="Unassembled WGS sequence"/>
</dbReference>
<accession>A0A9D1F6R1</accession>
<evidence type="ECO:0000256" key="1">
    <source>
        <dbReference type="ARBA" id="ARBA00022598"/>
    </source>
</evidence>
<dbReference type="Gene3D" id="1.10.10.10">
    <property type="entry name" value="Winged helix-like DNA-binding domain superfamily/Winged helix DNA-binding domain"/>
    <property type="match status" value="1"/>
</dbReference>
<dbReference type="SUPFAM" id="SSF55681">
    <property type="entry name" value="Class II aaRS and biotin synthetases"/>
    <property type="match status" value="1"/>
</dbReference>
<dbReference type="GO" id="GO:0006355">
    <property type="term" value="P:regulation of DNA-templated transcription"/>
    <property type="evidence" value="ECO:0007669"/>
    <property type="project" value="UniProtKB-UniRule"/>
</dbReference>
<proteinExistence type="inferred from homology"/>
<evidence type="ECO:0000313" key="7">
    <source>
        <dbReference type="EMBL" id="HIS48485.1"/>
    </source>
</evidence>
<dbReference type="PANTHER" id="PTHR12835">
    <property type="entry name" value="BIOTIN PROTEIN LIGASE"/>
    <property type="match status" value="1"/>
</dbReference>
<gene>
    <name evidence="5" type="primary">birA</name>
    <name evidence="7" type="ORF">IAB46_13215</name>
</gene>
<name>A0A9D1F6R1_9FIRM</name>
<dbReference type="GO" id="GO:0003677">
    <property type="term" value="F:DNA binding"/>
    <property type="evidence" value="ECO:0007669"/>
    <property type="project" value="UniProtKB-UniRule"/>
</dbReference>
<reference evidence="7" key="1">
    <citation type="submission" date="2020-10" db="EMBL/GenBank/DDBJ databases">
        <authorList>
            <person name="Gilroy R."/>
        </authorList>
    </citation>
    <scope>NUCLEOTIDE SEQUENCE</scope>
    <source>
        <strain evidence="7">CHK178-757</strain>
    </source>
</reference>
<dbReference type="NCBIfam" id="TIGR00121">
    <property type="entry name" value="birA_ligase"/>
    <property type="match status" value="1"/>
</dbReference>
<evidence type="ECO:0000259" key="6">
    <source>
        <dbReference type="PROSITE" id="PS51733"/>
    </source>
</evidence>
<dbReference type="Pfam" id="PF08279">
    <property type="entry name" value="HTH_11"/>
    <property type="match status" value="1"/>
</dbReference>
<dbReference type="InterPro" id="IPR003142">
    <property type="entry name" value="BPL_C"/>
</dbReference>
<dbReference type="AlphaFoldDB" id="A0A9D1F6R1"/>
<dbReference type="Pfam" id="PF03099">
    <property type="entry name" value="BPL_LplA_LipB"/>
    <property type="match status" value="1"/>
</dbReference>
<keyword evidence="4 5" id="KW-0092">Biotin</keyword>
<reference evidence="7" key="2">
    <citation type="journal article" date="2021" name="PeerJ">
        <title>Extensive microbial diversity within the chicken gut microbiome revealed by metagenomics and culture.</title>
        <authorList>
            <person name="Gilroy R."/>
            <person name="Ravi A."/>
            <person name="Getino M."/>
            <person name="Pursley I."/>
            <person name="Horton D.L."/>
            <person name="Alikhan N.F."/>
            <person name="Baker D."/>
            <person name="Gharbi K."/>
            <person name="Hall N."/>
            <person name="Watson M."/>
            <person name="Adriaenssens E.M."/>
            <person name="Foster-Nyarko E."/>
            <person name="Jarju S."/>
            <person name="Secka A."/>
            <person name="Antonio M."/>
            <person name="Oren A."/>
            <person name="Chaudhuri R.R."/>
            <person name="La Ragione R."/>
            <person name="Hildebrand F."/>
            <person name="Pallen M.J."/>
        </authorList>
    </citation>
    <scope>NUCLEOTIDE SEQUENCE</scope>
    <source>
        <strain evidence="7">CHK178-757</strain>
    </source>
</reference>
<dbReference type="CDD" id="cd16442">
    <property type="entry name" value="BPL"/>
    <property type="match status" value="1"/>
</dbReference>
<dbReference type="InterPro" id="IPR036388">
    <property type="entry name" value="WH-like_DNA-bd_sf"/>
</dbReference>
<comment type="caution">
    <text evidence="7">The sequence shown here is derived from an EMBL/GenBank/DDBJ whole genome shotgun (WGS) entry which is preliminary data.</text>
</comment>
<dbReference type="InterPro" id="IPR008988">
    <property type="entry name" value="Transcriptional_repressor_C"/>
</dbReference>
<keyword evidence="2 5" id="KW-0547">Nucleotide-binding</keyword>
<keyword evidence="5" id="KW-0805">Transcription regulation</keyword>
<evidence type="ECO:0000256" key="3">
    <source>
        <dbReference type="ARBA" id="ARBA00022840"/>
    </source>
</evidence>